<name>A0A7U9TH29_9MOLU</name>
<comment type="catalytic activity">
    <reaction evidence="1">
        <text>Random endo-hydrolysis of N-acetyl-beta-D-glucosaminide (1-&gt;4)-beta-linkages in chitin and chitodextrins.</text>
        <dbReference type="EC" id="3.2.1.14"/>
    </reaction>
</comment>
<evidence type="ECO:0000313" key="8">
    <source>
        <dbReference type="Proteomes" id="UP000620133"/>
    </source>
</evidence>
<keyword evidence="3" id="KW-0378">Hydrolase</keyword>
<keyword evidence="4" id="KW-0119">Carbohydrate metabolism</keyword>
<dbReference type="GO" id="GO:0006032">
    <property type="term" value="P:chitin catabolic process"/>
    <property type="evidence" value="ECO:0007669"/>
    <property type="project" value="UniProtKB-KW"/>
</dbReference>
<keyword evidence="4" id="KW-0624">Polysaccharide degradation</keyword>
<dbReference type="EC" id="3.2.1.14" evidence="2"/>
<dbReference type="InterPro" id="IPR001579">
    <property type="entry name" value="Glyco_hydro_18_chit_AS"/>
</dbReference>
<dbReference type="SUPFAM" id="SSF54556">
    <property type="entry name" value="Chitinase insertion domain"/>
    <property type="match status" value="1"/>
</dbReference>
<keyword evidence="8" id="KW-1185">Reference proteome</keyword>
<evidence type="ECO:0000256" key="1">
    <source>
        <dbReference type="ARBA" id="ARBA00000822"/>
    </source>
</evidence>
<dbReference type="PANTHER" id="PTHR11177:SF317">
    <property type="entry name" value="CHITINASE 12-RELATED"/>
    <property type="match status" value="1"/>
</dbReference>
<protein>
    <recommendedName>
        <fullName evidence="2">chitinase</fullName>
        <ecNumber evidence="2">3.2.1.14</ecNumber>
    </recommendedName>
</protein>
<keyword evidence="4" id="KW-0146">Chitin degradation</keyword>
<dbReference type="SUPFAM" id="SSF51445">
    <property type="entry name" value="(Trans)glycosidases"/>
    <property type="match status" value="1"/>
</dbReference>
<dbReference type="Proteomes" id="UP000620133">
    <property type="component" value="Chromosome"/>
</dbReference>
<dbReference type="PANTHER" id="PTHR11177">
    <property type="entry name" value="CHITINASE"/>
    <property type="match status" value="1"/>
</dbReference>
<dbReference type="Gene3D" id="3.20.20.80">
    <property type="entry name" value="Glycosidases"/>
    <property type="match status" value="1"/>
</dbReference>
<evidence type="ECO:0000256" key="2">
    <source>
        <dbReference type="ARBA" id="ARBA00012729"/>
    </source>
</evidence>
<accession>A0A7U9TH29</accession>
<dbReference type="GO" id="GO:0005975">
    <property type="term" value="P:carbohydrate metabolic process"/>
    <property type="evidence" value="ECO:0007669"/>
    <property type="project" value="InterPro"/>
</dbReference>
<dbReference type="Pfam" id="PF00704">
    <property type="entry name" value="Glyco_hydro_18"/>
    <property type="match status" value="1"/>
</dbReference>
<evidence type="ECO:0000256" key="4">
    <source>
        <dbReference type="ARBA" id="ARBA00023024"/>
    </source>
</evidence>
<evidence type="ECO:0000259" key="6">
    <source>
        <dbReference type="PROSITE" id="PS51910"/>
    </source>
</evidence>
<dbReference type="AlphaFoldDB" id="A0A7U9TH29"/>
<dbReference type="EMBL" id="AP024412">
    <property type="protein sequence ID" value="BCR35892.1"/>
    <property type="molecule type" value="Genomic_DNA"/>
</dbReference>
<feature type="domain" description="GH18" evidence="6">
    <location>
        <begin position="398"/>
        <end position="724"/>
    </location>
</feature>
<dbReference type="InterPro" id="IPR050314">
    <property type="entry name" value="Glycosyl_Hydrlase_18"/>
</dbReference>
<sequence length="724" mass="82678">MKKSFAMIAIFMFIIILSSCNQIQTLKDASLYIDIDTEVLSFDSENFQATLSKDDTYIVVIELNEEVFFSESFKFYINDMLINENTYFINESRLTYSFGNIDDINPNVLVEVEATFNLNGGELTKHDFMDVEPDQRLTIQSLNDGSGETFTIVDSDRYSLRWFHKIFINYNELYDAYEVVFIDAATNSVENFELPEYDFILALDNYYPVAETLTAIESYTSLAKELRFVIFDQNVLSYQSGDMQVSFYTSDIIGEQFSKTLYEQQELPTPIRDEYRFIGWFNGDLEVTTYLGYQRIDEIFEVTYEARWEAYSMIDLNNYLRSIIPDETESSISLPTQYSSFDISWTSSDDEVIDSQGVFNRPYQQKTITLTAHITSEDSDDTSTFDVISLGYKSLEKPIASSYIYREYQAVNDAFFETLDVINTAFIVANDQGNLAGSNFLNNVTTYIMPKAKIHGNWVVMSIAPSSSWSTIASSSATITNFANQIVLFINEYGFDGVDIDWETPSTAETTRFTALMKEVYEKVKDNNPNHLVTAAIGGGMWQPPKYDLNFSAQYLDYINLMTYGATGANGQYQNPLYRQTTYHNPTYLVGRTLSTASIDESVKDYKASYNIDYEKIIVGVAFYGMKQVKSGTSWIAAGSVYYHEIYNTYLNLSTYTEYYDQAAGVPYLLKNDGTEFISYDSPRSILQKSNYIIDQGLGGMMFWEYGTDTSGVLLQAMRTGLQK</sequence>
<dbReference type="InterPro" id="IPR029070">
    <property type="entry name" value="Chitinase_insertion_sf"/>
</dbReference>
<dbReference type="PROSITE" id="PS01095">
    <property type="entry name" value="GH18_1"/>
    <property type="match status" value="1"/>
</dbReference>
<evidence type="ECO:0000313" key="7">
    <source>
        <dbReference type="EMBL" id="BCR35892.1"/>
    </source>
</evidence>
<dbReference type="Gene3D" id="3.10.50.10">
    <property type="match status" value="1"/>
</dbReference>
<dbReference type="KEGG" id="manr:MPAN_007850"/>
<dbReference type="PROSITE" id="PS51257">
    <property type="entry name" value="PROKAR_LIPOPROTEIN"/>
    <property type="match status" value="1"/>
</dbReference>
<reference evidence="7" key="1">
    <citation type="submission" date="2021-01" db="EMBL/GenBank/DDBJ databases">
        <title>Draft genome sequence of Acholeplasmataceae bacterium strain Mahy22.</title>
        <authorList>
            <person name="Watanabe M."/>
            <person name="Kojima H."/>
            <person name="Fukui M."/>
        </authorList>
    </citation>
    <scope>NUCLEOTIDE SEQUENCE</scope>
    <source>
        <strain evidence="7">Mahy22</strain>
    </source>
</reference>
<proteinExistence type="predicted"/>
<keyword evidence="5" id="KW-0326">Glycosidase</keyword>
<dbReference type="Pfam" id="PF20578">
    <property type="entry name" value="aBig_2"/>
    <property type="match status" value="1"/>
</dbReference>
<organism evidence="7 8">
    <name type="scientific">Mariniplasma anaerobium</name>
    <dbReference type="NCBI Taxonomy" id="2735436"/>
    <lineage>
        <taxon>Bacteria</taxon>
        <taxon>Bacillati</taxon>
        <taxon>Mycoplasmatota</taxon>
        <taxon>Mollicutes</taxon>
        <taxon>Acholeplasmatales</taxon>
        <taxon>Acholeplasmataceae</taxon>
        <taxon>Mariniplasma</taxon>
    </lineage>
</organism>
<dbReference type="InterPro" id="IPR011583">
    <property type="entry name" value="Chitinase_II/V-like_cat"/>
</dbReference>
<dbReference type="GO" id="GO:0008843">
    <property type="term" value="F:endochitinase activity"/>
    <property type="evidence" value="ECO:0007669"/>
    <property type="project" value="UniProtKB-EC"/>
</dbReference>
<dbReference type="PROSITE" id="PS51910">
    <property type="entry name" value="GH18_2"/>
    <property type="match status" value="1"/>
</dbReference>
<dbReference type="SMART" id="SM00636">
    <property type="entry name" value="Glyco_18"/>
    <property type="match status" value="1"/>
</dbReference>
<evidence type="ECO:0000256" key="3">
    <source>
        <dbReference type="ARBA" id="ARBA00022801"/>
    </source>
</evidence>
<dbReference type="RefSeq" id="WP_176238723.1">
    <property type="nucleotide sequence ID" value="NZ_AP024412.1"/>
</dbReference>
<dbReference type="InterPro" id="IPR017853">
    <property type="entry name" value="GH"/>
</dbReference>
<dbReference type="InterPro" id="IPR001223">
    <property type="entry name" value="Glyco_hydro18_cat"/>
</dbReference>
<dbReference type="InterPro" id="IPR046780">
    <property type="entry name" value="aBig_2"/>
</dbReference>
<evidence type="ECO:0000256" key="5">
    <source>
        <dbReference type="ARBA" id="ARBA00023295"/>
    </source>
</evidence>
<gene>
    <name evidence="7" type="ORF">MPAN_007850</name>
</gene>
<dbReference type="GO" id="GO:0008061">
    <property type="term" value="F:chitin binding"/>
    <property type="evidence" value="ECO:0007669"/>
    <property type="project" value="InterPro"/>
</dbReference>